<keyword evidence="4" id="KW-0949">S-adenosyl-L-methionine</keyword>
<dbReference type="OrthoDB" id="16290at2759"/>
<evidence type="ECO:0000256" key="2">
    <source>
        <dbReference type="ARBA" id="ARBA00022603"/>
    </source>
</evidence>
<dbReference type="EMBL" id="BRYA01000536">
    <property type="protein sequence ID" value="GMI21834.1"/>
    <property type="molecule type" value="Genomic_DNA"/>
</dbReference>
<protein>
    <recommendedName>
        <fullName evidence="8">Ribosomal RNA small subunit methyltransferase H</fullName>
    </recommendedName>
</protein>
<comment type="caution">
    <text evidence="6">The sequence shown here is derived from an EMBL/GenBank/DDBJ whole genome shotgun (WGS) entry which is preliminary data.</text>
</comment>
<dbReference type="InterPro" id="IPR002903">
    <property type="entry name" value="RsmH"/>
</dbReference>
<evidence type="ECO:0000256" key="1">
    <source>
        <dbReference type="ARBA" id="ARBA00010396"/>
    </source>
</evidence>
<dbReference type="HAMAP" id="MF_01007">
    <property type="entry name" value="16SrRNA_methyltr_H"/>
    <property type="match status" value="1"/>
</dbReference>
<evidence type="ECO:0000313" key="6">
    <source>
        <dbReference type="EMBL" id="GMI21834.1"/>
    </source>
</evidence>
<evidence type="ECO:0000256" key="3">
    <source>
        <dbReference type="ARBA" id="ARBA00022679"/>
    </source>
</evidence>
<dbReference type="Pfam" id="PF01795">
    <property type="entry name" value="Methyltransf_5"/>
    <property type="match status" value="1"/>
</dbReference>
<name>A0A9W7FXQ8_9STRA</name>
<dbReference type="SUPFAM" id="SSF53335">
    <property type="entry name" value="S-adenosyl-L-methionine-dependent methyltransferases"/>
    <property type="match status" value="1"/>
</dbReference>
<comment type="similarity">
    <text evidence="1">Belongs to the methyltransferase superfamily. RsmH family.</text>
</comment>
<dbReference type="Gene3D" id="1.10.150.170">
    <property type="entry name" value="Putative methyltransferase TM0872, insert domain"/>
    <property type="match status" value="1"/>
</dbReference>
<gene>
    <name evidence="6" type="ORF">TrCOL_g7303</name>
</gene>
<dbReference type="Proteomes" id="UP001165065">
    <property type="component" value="Unassembled WGS sequence"/>
</dbReference>
<keyword evidence="2" id="KW-0489">Methyltransferase</keyword>
<dbReference type="PIRSF" id="PIRSF004486">
    <property type="entry name" value="MraW"/>
    <property type="match status" value="1"/>
</dbReference>
<evidence type="ECO:0008006" key="8">
    <source>
        <dbReference type="Google" id="ProtNLM"/>
    </source>
</evidence>
<dbReference type="InterPro" id="IPR023397">
    <property type="entry name" value="SAM-dep_MeTrfase_MraW_recog"/>
</dbReference>
<accession>A0A9W7FXQ8</accession>
<dbReference type="InterPro" id="IPR029063">
    <property type="entry name" value="SAM-dependent_MTases_sf"/>
</dbReference>
<evidence type="ECO:0000313" key="7">
    <source>
        <dbReference type="Proteomes" id="UP001165065"/>
    </source>
</evidence>
<keyword evidence="7" id="KW-1185">Reference proteome</keyword>
<dbReference type="GO" id="GO:0070475">
    <property type="term" value="P:rRNA base methylation"/>
    <property type="evidence" value="ECO:0007669"/>
    <property type="project" value="TreeGrafter"/>
</dbReference>
<dbReference type="PANTHER" id="PTHR11265">
    <property type="entry name" value="S-ADENOSYL-METHYLTRANSFERASE MRAW"/>
    <property type="match status" value="1"/>
</dbReference>
<evidence type="ECO:0000256" key="4">
    <source>
        <dbReference type="ARBA" id="ARBA00022691"/>
    </source>
</evidence>
<feature type="region of interest" description="Disordered" evidence="5">
    <location>
        <begin position="46"/>
        <end position="78"/>
    </location>
</feature>
<sequence length="352" mass="39301">MVETILSYLPKRKKGQQLKICDLTCGGGGHSEAMLMHYVKEGKRNKEEYKEGQAKEGQDSTGEVTVYGVDQDEESGKQTRERLGKFMEGVEGVKFMGINKNFGDLNCQDFQGSQVDFVLGDLGVSSHQIDLPSRGFSYSHELTSSPLDMRMSSSLPLTAADICNEWSEEVIRKVLVELGDEDWRVAGKIAGSIVERRPLKTTGDLVDAINNVVPKWSKKSPRKGALKTTSRAFQALRVAVNDEVGVLERLFEKVLPEITKSGGTVAVLTYQSMEDRVTKQAFTQHYESNGGIRKVRKESIEKDLWGNDVVEGEKVWDVVNRGGEKARKEEVEVNSRARSARLRVAKRGKRLE</sequence>
<dbReference type="NCBIfam" id="TIGR00006">
    <property type="entry name" value="16S rRNA (cytosine(1402)-N(4))-methyltransferase RsmH"/>
    <property type="match status" value="1"/>
</dbReference>
<dbReference type="Gene3D" id="3.40.50.150">
    <property type="entry name" value="Vaccinia Virus protein VP39"/>
    <property type="match status" value="1"/>
</dbReference>
<dbReference type="GO" id="GO:0071424">
    <property type="term" value="F:rRNA (cytosine-N4-)-methyltransferase activity"/>
    <property type="evidence" value="ECO:0007669"/>
    <property type="project" value="TreeGrafter"/>
</dbReference>
<evidence type="ECO:0000256" key="5">
    <source>
        <dbReference type="SAM" id="MobiDB-lite"/>
    </source>
</evidence>
<reference evidence="7" key="1">
    <citation type="journal article" date="2023" name="Commun. Biol.">
        <title>Genome analysis of Parmales, the sister group of diatoms, reveals the evolutionary specialization of diatoms from phago-mixotrophs to photoautotrophs.</title>
        <authorList>
            <person name="Ban H."/>
            <person name="Sato S."/>
            <person name="Yoshikawa S."/>
            <person name="Yamada K."/>
            <person name="Nakamura Y."/>
            <person name="Ichinomiya M."/>
            <person name="Sato N."/>
            <person name="Blanc-Mathieu R."/>
            <person name="Endo H."/>
            <person name="Kuwata A."/>
            <person name="Ogata H."/>
        </authorList>
    </citation>
    <scope>NUCLEOTIDE SEQUENCE [LARGE SCALE GENOMIC DNA]</scope>
</reference>
<keyword evidence="3" id="KW-0808">Transferase</keyword>
<dbReference type="SUPFAM" id="SSF81799">
    <property type="entry name" value="Putative methyltransferase TM0872, insert domain"/>
    <property type="match status" value="1"/>
</dbReference>
<dbReference type="PANTHER" id="PTHR11265:SF0">
    <property type="entry name" value="12S RRNA N4-METHYLCYTIDINE METHYLTRANSFERASE"/>
    <property type="match status" value="1"/>
</dbReference>
<proteinExistence type="inferred from homology"/>
<feature type="compositionally biased region" description="Basic and acidic residues" evidence="5">
    <location>
        <begin position="46"/>
        <end position="58"/>
    </location>
</feature>
<organism evidence="6 7">
    <name type="scientific">Triparma columacea</name>
    <dbReference type="NCBI Taxonomy" id="722753"/>
    <lineage>
        <taxon>Eukaryota</taxon>
        <taxon>Sar</taxon>
        <taxon>Stramenopiles</taxon>
        <taxon>Ochrophyta</taxon>
        <taxon>Bolidophyceae</taxon>
        <taxon>Parmales</taxon>
        <taxon>Triparmaceae</taxon>
        <taxon>Triparma</taxon>
    </lineage>
</organism>
<dbReference type="AlphaFoldDB" id="A0A9W7FXQ8"/>